<organism evidence="2 3">
    <name type="scientific">Dorcoceras hygrometricum</name>
    <dbReference type="NCBI Taxonomy" id="472368"/>
    <lineage>
        <taxon>Eukaryota</taxon>
        <taxon>Viridiplantae</taxon>
        <taxon>Streptophyta</taxon>
        <taxon>Embryophyta</taxon>
        <taxon>Tracheophyta</taxon>
        <taxon>Spermatophyta</taxon>
        <taxon>Magnoliopsida</taxon>
        <taxon>eudicotyledons</taxon>
        <taxon>Gunneridae</taxon>
        <taxon>Pentapetalae</taxon>
        <taxon>asterids</taxon>
        <taxon>lamiids</taxon>
        <taxon>Lamiales</taxon>
        <taxon>Gesneriaceae</taxon>
        <taxon>Didymocarpoideae</taxon>
        <taxon>Trichosporeae</taxon>
        <taxon>Loxocarpinae</taxon>
        <taxon>Dorcoceras</taxon>
    </lineage>
</organism>
<feature type="region of interest" description="Disordered" evidence="1">
    <location>
        <begin position="110"/>
        <end position="136"/>
    </location>
</feature>
<protein>
    <submittedName>
        <fullName evidence="2">Uncharacterized protein</fullName>
    </submittedName>
</protein>
<evidence type="ECO:0000313" key="2">
    <source>
        <dbReference type="EMBL" id="KZV32711.1"/>
    </source>
</evidence>
<keyword evidence="3" id="KW-1185">Reference proteome</keyword>
<proteinExistence type="predicted"/>
<gene>
    <name evidence="2" type="ORF">F511_19153</name>
</gene>
<name>A0A2Z7BL83_9LAMI</name>
<dbReference type="EMBL" id="KV006373">
    <property type="protein sequence ID" value="KZV32711.1"/>
    <property type="molecule type" value="Genomic_DNA"/>
</dbReference>
<evidence type="ECO:0000256" key="1">
    <source>
        <dbReference type="SAM" id="MobiDB-lite"/>
    </source>
</evidence>
<evidence type="ECO:0000313" key="3">
    <source>
        <dbReference type="Proteomes" id="UP000250235"/>
    </source>
</evidence>
<sequence length="136" mass="15388">MVANKYQQVDESAVLPLALNNNRTWLQQLNGIDNAYAMQQLNQHIKNNAMHTQQTHNIHANSSRNTSSTSVPHQLLSYNYHTHSCYNEVRATQICHLLNQHKLLLKSRSTKQQQLGATTPPALIYPPNSTESSNKS</sequence>
<dbReference type="Proteomes" id="UP000250235">
    <property type="component" value="Unassembled WGS sequence"/>
</dbReference>
<feature type="compositionally biased region" description="Polar residues" evidence="1">
    <location>
        <begin position="127"/>
        <end position="136"/>
    </location>
</feature>
<accession>A0A2Z7BL83</accession>
<reference evidence="2 3" key="1">
    <citation type="journal article" date="2015" name="Proc. Natl. Acad. Sci. U.S.A.">
        <title>The resurrection genome of Boea hygrometrica: A blueprint for survival of dehydration.</title>
        <authorList>
            <person name="Xiao L."/>
            <person name="Yang G."/>
            <person name="Zhang L."/>
            <person name="Yang X."/>
            <person name="Zhao S."/>
            <person name="Ji Z."/>
            <person name="Zhou Q."/>
            <person name="Hu M."/>
            <person name="Wang Y."/>
            <person name="Chen M."/>
            <person name="Xu Y."/>
            <person name="Jin H."/>
            <person name="Xiao X."/>
            <person name="Hu G."/>
            <person name="Bao F."/>
            <person name="Hu Y."/>
            <person name="Wan P."/>
            <person name="Li L."/>
            <person name="Deng X."/>
            <person name="Kuang T."/>
            <person name="Xiang C."/>
            <person name="Zhu J.K."/>
            <person name="Oliver M.J."/>
            <person name="He Y."/>
        </authorList>
    </citation>
    <scope>NUCLEOTIDE SEQUENCE [LARGE SCALE GENOMIC DNA]</scope>
    <source>
        <strain evidence="3">cv. XS01</strain>
    </source>
</reference>
<dbReference type="AlphaFoldDB" id="A0A2Z7BL83"/>